<accession>I0I748</accession>
<proteinExistence type="predicted"/>
<dbReference type="SUPFAM" id="SSF89155">
    <property type="entry name" value="TorD-like"/>
    <property type="match status" value="1"/>
</dbReference>
<dbReference type="AlphaFoldDB" id="I0I748"/>
<evidence type="ECO:0000313" key="2">
    <source>
        <dbReference type="EMBL" id="BAM01086.1"/>
    </source>
</evidence>
<keyword evidence="3" id="KW-1185">Reference proteome</keyword>
<evidence type="ECO:0000313" key="3">
    <source>
        <dbReference type="Proteomes" id="UP000007880"/>
    </source>
</evidence>
<reference evidence="2 3" key="1">
    <citation type="submission" date="2012-02" db="EMBL/GenBank/DDBJ databases">
        <title>Complete genome sequence of Caldilinea aerophila DSM 14535 (= NBRC 102666).</title>
        <authorList>
            <person name="Oguchi A."/>
            <person name="Hosoyama A."/>
            <person name="Sekine M."/>
            <person name="Fukai R."/>
            <person name="Kato Y."/>
            <person name="Nakamura S."/>
            <person name="Hanada S."/>
            <person name="Yamazaki S."/>
            <person name="Fujita N."/>
        </authorList>
    </citation>
    <scope>NUCLEOTIDE SEQUENCE [LARGE SCALE GENOMIC DNA]</scope>
    <source>
        <strain evidence="3">DSM 14535 / JCM 11387 / NBRC 104270 / STL-6-O1</strain>
    </source>
</reference>
<evidence type="ECO:0000256" key="1">
    <source>
        <dbReference type="ARBA" id="ARBA00023186"/>
    </source>
</evidence>
<dbReference type="PANTHER" id="PTHR34227">
    <property type="entry name" value="CHAPERONE PROTEIN YCDY"/>
    <property type="match status" value="1"/>
</dbReference>
<name>I0I748_CALAS</name>
<dbReference type="EMBL" id="AP012337">
    <property type="protein sequence ID" value="BAM01086.1"/>
    <property type="molecule type" value="Genomic_DNA"/>
</dbReference>
<keyword evidence="1" id="KW-0143">Chaperone</keyword>
<dbReference type="RefSeq" id="WP_014434312.1">
    <property type="nucleotide sequence ID" value="NC_017079.1"/>
</dbReference>
<dbReference type="HOGENOM" id="CLU_887660_0_0_0"/>
<dbReference type="KEGG" id="cap:CLDAP_30460"/>
<dbReference type="InterPro" id="IPR036411">
    <property type="entry name" value="TorD-like_sf"/>
</dbReference>
<dbReference type="OrthoDB" id="147162at2"/>
<dbReference type="PANTHER" id="PTHR34227:SF1">
    <property type="entry name" value="DIMETHYL SULFOXIDE REDUCTASE CHAPERONE-RELATED"/>
    <property type="match status" value="1"/>
</dbReference>
<dbReference type="InterPro" id="IPR020945">
    <property type="entry name" value="DMSO/NO3_reduct_chaperone"/>
</dbReference>
<dbReference type="STRING" id="926550.CLDAP_30460"/>
<organism evidence="2 3">
    <name type="scientific">Caldilinea aerophila (strain DSM 14535 / JCM 11387 / NBRC 104270 / STL-6-O1)</name>
    <dbReference type="NCBI Taxonomy" id="926550"/>
    <lineage>
        <taxon>Bacteria</taxon>
        <taxon>Bacillati</taxon>
        <taxon>Chloroflexota</taxon>
        <taxon>Caldilineae</taxon>
        <taxon>Caldilineales</taxon>
        <taxon>Caldilineaceae</taxon>
        <taxon>Caldilinea</taxon>
    </lineage>
</organism>
<gene>
    <name evidence="2" type="ordered locus">CLDAP_30460</name>
</gene>
<dbReference type="Pfam" id="PF02613">
    <property type="entry name" value="Nitrate_red_del"/>
    <property type="match status" value="1"/>
</dbReference>
<dbReference type="Gene3D" id="1.10.3480.10">
    <property type="entry name" value="TorD-like"/>
    <property type="match status" value="1"/>
</dbReference>
<dbReference type="eggNOG" id="COG3381">
    <property type="taxonomic scope" value="Bacteria"/>
</dbReference>
<evidence type="ECO:0008006" key="4">
    <source>
        <dbReference type="Google" id="ProtNLM"/>
    </source>
</evidence>
<protein>
    <recommendedName>
        <fullName evidence="4">Dehydrogenase</fullName>
    </recommendedName>
</protein>
<dbReference type="InterPro" id="IPR050289">
    <property type="entry name" value="TorD/DmsD_chaperones"/>
</dbReference>
<sequence length="352" mass="39238">MLTSHQTALAYAQAFGLFARLYRHGLTPALMAEAAQLPELAAVAPQPYDADEAAASFYTLFGMNVFPYQSVFLDPEGLLGGTETERVRISCRHMGFVVDETSEPADHLAHELDVLAFLCQAEAEAWEDGRGDMVAHAQQLQTHFLDEHLLRWLPAFTATVQRHEDPFYAEVASLTWILAAERRRSLESGALGVAMHGEVIPLTLRPFGNGVNSNGVNNDPAAWQPAESPADRVERLLTDPQTDLDAIAAFLLTPAYSGLYLSRRDISRLSRSIDAPHGFGERRWMLRTLLRSAAEFDRFAAALKALKDLVHEVMLTLRRYGEETCQPAPIQPWLERLYATSHLLTRLEDNLS</sequence>
<dbReference type="Proteomes" id="UP000007880">
    <property type="component" value="Chromosome"/>
</dbReference>